<dbReference type="GO" id="GO:0004496">
    <property type="term" value="F:mevalonate kinase activity"/>
    <property type="evidence" value="ECO:0007669"/>
    <property type="project" value="UniProtKB-EC"/>
</dbReference>
<dbReference type="Proteomes" id="UP000286268">
    <property type="component" value="Chromosome"/>
</dbReference>
<evidence type="ECO:0000256" key="8">
    <source>
        <dbReference type="ARBA" id="ARBA00022777"/>
    </source>
</evidence>
<dbReference type="GO" id="GO:0005524">
    <property type="term" value="F:ATP binding"/>
    <property type="evidence" value="ECO:0007669"/>
    <property type="project" value="UniProtKB-KW"/>
</dbReference>
<name>A0A410DS00_9CLOT</name>
<dbReference type="EC" id="2.7.1.36" evidence="3"/>
<evidence type="ECO:0000259" key="13">
    <source>
        <dbReference type="Pfam" id="PF00288"/>
    </source>
</evidence>
<evidence type="ECO:0000256" key="6">
    <source>
        <dbReference type="ARBA" id="ARBA00022679"/>
    </source>
</evidence>
<evidence type="ECO:0000256" key="11">
    <source>
        <dbReference type="ARBA" id="ARBA00023098"/>
    </source>
</evidence>
<keyword evidence="11" id="KW-0443">Lipid metabolism</keyword>
<dbReference type="PRINTS" id="PR00959">
    <property type="entry name" value="MEVGALKINASE"/>
</dbReference>
<dbReference type="OrthoDB" id="9764892at2"/>
<dbReference type="UniPathway" id="UPA00057">
    <property type="reaction ID" value="UER00098"/>
</dbReference>
<dbReference type="NCBIfam" id="TIGR00549">
    <property type="entry name" value="mevalon_kin"/>
    <property type="match status" value="1"/>
</dbReference>
<dbReference type="SUPFAM" id="SSF55060">
    <property type="entry name" value="GHMP Kinase, C-terminal domain"/>
    <property type="match status" value="1"/>
</dbReference>
<organism evidence="15 16">
    <name type="scientific">Clostridium manihotivorum</name>
    <dbReference type="NCBI Taxonomy" id="2320868"/>
    <lineage>
        <taxon>Bacteria</taxon>
        <taxon>Bacillati</taxon>
        <taxon>Bacillota</taxon>
        <taxon>Clostridia</taxon>
        <taxon>Eubacteriales</taxon>
        <taxon>Clostridiaceae</taxon>
        <taxon>Clostridium</taxon>
    </lineage>
</organism>
<dbReference type="PROSITE" id="PS00627">
    <property type="entry name" value="GHMP_KINASES_ATP"/>
    <property type="match status" value="1"/>
</dbReference>
<dbReference type="Pfam" id="PF00288">
    <property type="entry name" value="GHMP_kinases_N"/>
    <property type="match status" value="1"/>
</dbReference>
<evidence type="ECO:0000256" key="10">
    <source>
        <dbReference type="ARBA" id="ARBA00022842"/>
    </source>
</evidence>
<dbReference type="Pfam" id="PF08544">
    <property type="entry name" value="GHMP_kinases_C"/>
    <property type="match status" value="1"/>
</dbReference>
<keyword evidence="9" id="KW-0067">ATP-binding</keyword>
<evidence type="ECO:0000313" key="16">
    <source>
        <dbReference type="Proteomes" id="UP000286268"/>
    </source>
</evidence>
<proteinExistence type="inferred from homology"/>
<evidence type="ECO:0000256" key="4">
    <source>
        <dbReference type="ARBA" id="ARBA00022490"/>
    </source>
</evidence>
<dbReference type="RefSeq" id="WP_128212601.1">
    <property type="nucleotide sequence ID" value="NZ_CP025746.1"/>
</dbReference>
<dbReference type="Gene3D" id="3.30.70.890">
    <property type="entry name" value="GHMP kinase, C-terminal domain"/>
    <property type="match status" value="1"/>
</dbReference>
<dbReference type="InterPro" id="IPR020568">
    <property type="entry name" value="Ribosomal_Su5_D2-typ_SF"/>
</dbReference>
<keyword evidence="5" id="KW-0444">Lipid biosynthesis</keyword>
<comment type="pathway">
    <text evidence="12">Isoprenoid biosynthesis; isopentenyl diphosphate biosynthesis via mevalonate pathway; isopentenyl diphosphate from (R)-mevalonate: step 1/3.</text>
</comment>
<keyword evidence="10" id="KW-0460">Magnesium</keyword>
<keyword evidence="6" id="KW-0808">Transferase</keyword>
<evidence type="ECO:0000256" key="12">
    <source>
        <dbReference type="ARBA" id="ARBA00029438"/>
    </source>
</evidence>
<keyword evidence="8 15" id="KW-0418">Kinase</keyword>
<evidence type="ECO:0000256" key="1">
    <source>
        <dbReference type="ARBA" id="ARBA00004496"/>
    </source>
</evidence>
<dbReference type="InterPro" id="IPR006203">
    <property type="entry name" value="GHMP_knse_ATP-bd_CS"/>
</dbReference>
<dbReference type="EMBL" id="CP025746">
    <property type="protein sequence ID" value="QAA31805.1"/>
    <property type="molecule type" value="Genomic_DNA"/>
</dbReference>
<reference evidence="15 16" key="1">
    <citation type="submission" date="2018-01" db="EMBL/GenBank/DDBJ databases">
        <title>Genome Sequencing and Assembly of Anaerobacter polyendosporus strain CT4.</title>
        <authorList>
            <person name="Tachaapaikoon C."/>
            <person name="Sutheeworapong S."/>
            <person name="Jenjaroenpun P."/>
            <person name="Wongsurawat T."/>
            <person name="Nookeaw I."/>
            <person name="Cheawchanlertfa P."/>
            <person name="Kosugi A."/>
            <person name="Cheevadhanarak S."/>
            <person name="Ratanakhanokchai K."/>
        </authorList>
    </citation>
    <scope>NUCLEOTIDE SEQUENCE [LARGE SCALE GENOMIC DNA]</scope>
    <source>
        <strain evidence="15 16">CT4</strain>
    </source>
</reference>
<dbReference type="GO" id="GO:0005829">
    <property type="term" value="C:cytosol"/>
    <property type="evidence" value="ECO:0007669"/>
    <property type="project" value="TreeGrafter"/>
</dbReference>
<dbReference type="KEGG" id="cmah:C1I91_09180"/>
<dbReference type="Gene3D" id="3.30.230.10">
    <property type="match status" value="1"/>
</dbReference>
<keyword evidence="4" id="KW-0963">Cytoplasm</keyword>
<dbReference type="InterPro" id="IPR014721">
    <property type="entry name" value="Ribsml_uS5_D2-typ_fold_subgr"/>
</dbReference>
<keyword evidence="16" id="KW-1185">Reference proteome</keyword>
<evidence type="ECO:0000256" key="7">
    <source>
        <dbReference type="ARBA" id="ARBA00022741"/>
    </source>
</evidence>
<comment type="similarity">
    <text evidence="2">Belongs to the GHMP kinase family. Mevalonate kinase subfamily.</text>
</comment>
<dbReference type="SUPFAM" id="SSF54211">
    <property type="entry name" value="Ribosomal protein S5 domain 2-like"/>
    <property type="match status" value="1"/>
</dbReference>
<gene>
    <name evidence="15" type="primary">mvk</name>
    <name evidence="15" type="ORF">C1I91_09180</name>
</gene>
<dbReference type="InterPro" id="IPR006204">
    <property type="entry name" value="GHMP_kinase_N_dom"/>
</dbReference>
<keyword evidence="7" id="KW-0547">Nucleotide-binding</keyword>
<dbReference type="PANTHER" id="PTHR43290">
    <property type="entry name" value="MEVALONATE KINASE"/>
    <property type="match status" value="1"/>
</dbReference>
<evidence type="ECO:0000259" key="14">
    <source>
        <dbReference type="Pfam" id="PF08544"/>
    </source>
</evidence>
<feature type="domain" description="GHMP kinase N-terminal" evidence="13">
    <location>
        <begin position="75"/>
        <end position="152"/>
    </location>
</feature>
<dbReference type="AlphaFoldDB" id="A0A410DS00"/>
<dbReference type="PANTHER" id="PTHR43290:SF2">
    <property type="entry name" value="MEVALONATE KINASE"/>
    <property type="match status" value="1"/>
</dbReference>
<evidence type="ECO:0000313" key="15">
    <source>
        <dbReference type="EMBL" id="QAA31805.1"/>
    </source>
</evidence>
<dbReference type="InterPro" id="IPR013750">
    <property type="entry name" value="GHMP_kinase_C_dom"/>
</dbReference>
<feature type="domain" description="GHMP kinase C-terminal" evidence="14">
    <location>
        <begin position="225"/>
        <end position="301"/>
    </location>
</feature>
<accession>A0A410DS00</accession>
<dbReference type="InterPro" id="IPR036554">
    <property type="entry name" value="GHMP_kinase_C_sf"/>
</dbReference>
<evidence type="ECO:0000256" key="2">
    <source>
        <dbReference type="ARBA" id="ARBA00006495"/>
    </source>
</evidence>
<dbReference type="InterPro" id="IPR006205">
    <property type="entry name" value="Mev_gal_kin"/>
</dbReference>
<sequence length="319" mass="34336">MNTKSTKSAVGEAHSKLILVGEHAVVYGKPAIAIPFPLKVKAVTTSYSGNIMLESSIYTGFIENVPMKMQGISACIREALNKLNQPCYGLRILIDSEVPSGRGLGSSAAVAIAIVRSLFSFFEEELSDEALFYIVQISERYAHGKPSGIDTASEISECPIWFEKGKDIFTIESTKTLFIVVGDTGRVGDTHTAVGNVRKKYDMEPLKVQKSLDEIGKVVDSARSCIIDGELNSLGRLLYINHKELINLGVSDEGLDLLVETAMKAGALGAKLTGGGLGGCMIALASSLENARLISSELIKAGAFKSWYFSSNDNKLYIP</sequence>
<evidence type="ECO:0000256" key="9">
    <source>
        <dbReference type="ARBA" id="ARBA00022840"/>
    </source>
</evidence>
<evidence type="ECO:0000256" key="3">
    <source>
        <dbReference type="ARBA" id="ARBA00012103"/>
    </source>
</evidence>
<dbReference type="GO" id="GO:0019287">
    <property type="term" value="P:isopentenyl diphosphate biosynthetic process, mevalonate pathway"/>
    <property type="evidence" value="ECO:0007669"/>
    <property type="project" value="UniProtKB-UniPathway"/>
</dbReference>
<evidence type="ECO:0000256" key="5">
    <source>
        <dbReference type="ARBA" id="ARBA00022516"/>
    </source>
</evidence>
<comment type="subcellular location">
    <subcellularLocation>
        <location evidence="1">Cytoplasm</location>
    </subcellularLocation>
</comment>
<protein>
    <recommendedName>
        <fullName evidence="3">mevalonate kinase</fullName>
        <ecNumber evidence="3">2.7.1.36</ecNumber>
    </recommendedName>
</protein>